<name>A0A2P7Z0Z8_9PEZI</name>
<protein>
    <submittedName>
        <fullName evidence="3">Uncharacterized protein</fullName>
    </submittedName>
</protein>
<feature type="chain" id="PRO_5015189463" evidence="2">
    <location>
        <begin position="36"/>
        <end position="276"/>
    </location>
</feature>
<evidence type="ECO:0000256" key="1">
    <source>
        <dbReference type="SAM" id="MobiDB-lite"/>
    </source>
</evidence>
<sequence>MACTPHRVTRRHAATTILMLLLVPLFLLPLPLAAAQTCRSFLPSSPNRYTTPGPTTRISPGAICAPLTNPNGTCYIGTSTDASFLSQHTSLNITLAGPITSHSTLNITPPTREATQALYTLIGDTTGLIFWERLRTYARLPNALWLRAGQAGWAEYRLNLQCVNGTLEGCEGDFWVGNGTVVEACTVVGMEEGRGRLVFRDATVEEARRPWVPGDGDEGAGLGSAQWNEKSGGGMGGGGNGTGESGGVSEGGGVRSCIGSLGWAVVGVAIVLDLVV</sequence>
<dbReference type="Pfam" id="PF19535">
    <property type="entry name" value="DUF6060"/>
    <property type="match status" value="1"/>
</dbReference>
<feature type="region of interest" description="Disordered" evidence="1">
    <location>
        <begin position="209"/>
        <end position="249"/>
    </location>
</feature>
<evidence type="ECO:0000313" key="4">
    <source>
        <dbReference type="Proteomes" id="UP000243723"/>
    </source>
</evidence>
<organism evidence="3 4">
    <name type="scientific">Elsinoe australis</name>
    <dbReference type="NCBI Taxonomy" id="40998"/>
    <lineage>
        <taxon>Eukaryota</taxon>
        <taxon>Fungi</taxon>
        <taxon>Dikarya</taxon>
        <taxon>Ascomycota</taxon>
        <taxon>Pezizomycotina</taxon>
        <taxon>Dothideomycetes</taxon>
        <taxon>Dothideomycetidae</taxon>
        <taxon>Myriangiales</taxon>
        <taxon>Elsinoaceae</taxon>
        <taxon>Elsinoe</taxon>
    </lineage>
</organism>
<dbReference type="Proteomes" id="UP000243723">
    <property type="component" value="Unassembled WGS sequence"/>
</dbReference>
<keyword evidence="4" id="KW-1185">Reference proteome</keyword>
<feature type="signal peptide" evidence="2">
    <location>
        <begin position="1"/>
        <end position="35"/>
    </location>
</feature>
<dbReference type="EMBL" id="NHZQ01000342">
    <property type="protein sequence ID" value="PSK41881.1"/>
    <property type="molecule type" value="Genomic_DNA"/>
</dbReference>
<feature type="compositionally biased region" description="Gly residues" evidence="1">
    <location>
        <begin position="231"/>
        <end position="249"/>
    </location>
</feature>
<gene>
    <name evidence="3" type="ORF">B9Z65_9267</name>
</gene>
<dbReference type="InterPro" id="IPR045702">
    <property type="entry name" value="DUF6060"/>
</dbReference>
<proteinExistence type="predicted"/>
<dbReference type="AlphaFoldDB" id="A0A2P7Z0Z8"/>
<comment type="caution">
    <text evidence="3">The sequence shown here is derived from an EMBL/GenBank/DDBJ whole genome shotgun (WGS) entry which is preliminary data.</text>
</comment>
<evidence type="ECO:0000256" key="2">
    <source>
        <dbReference type="SAM" id="SignalP"/>
    </source>
</evidence>
<reference evidence="3 4" key="1">
    <citation type="submission" date="2017-05" db="EMBL/GenBank/DDBJ databases">
        <title>Draft genome sequence of Elsinoe australis.</title>
        <authorList>
            <person name="Cheng Q."/>
        </authorList>
    </citation>
    <scope>NUCLEOTIDE SEQUENCE [LARGE SCALE GENOMIC DNA]</scope>
    <source>
        <strain evidence="3 4">NL1</strain>
    </source>
</reference>
<accession>A0A2P7Z0Z8</accession>
<evidence type="ECO:0000313" key="3">
    <source>
        <dbReference type="EMBL" id="PSK41881.1"/>
    </source>
</evidence>
<keyword evidence="2" id="KW-0732">Signal</keyword>